<reference evidence="9 10" key="1">
    <citation type="journal article" date="2024" name="Int. J. Syst. Evol. Microbiol.">
        <title>Clostridium omnivorum sp. nov., isolated from anoxic soil under the treatment of reductive soil disinfestation.</title>
        <authorList>
            <person name="Ueki A."/>
            <person name="Tonouchi A."/>
            <person name="Kaku N."/>
            <person name="Honma S."/>
            <person name="Ueki K."/>
        </authorList>
    </citation>
    <scope>NUCLEOTIDE SEQUENCE [LARGE SCALE GENOMIC DNA]</scope>
    <source>
        <strain evidence="9 10">E14</strain>
    </source>
</reference>
<evidence type="ECO:0000259" key="7">
    <source>
        <dbReference type="Pfam" id="PF01386"/>
    </source>
</evidence>
<dbReference type="SUPFAM" id="SSF50715">
    <property type="entry name" value="Ribosomal protein L25-like"/>
    <property type="match status" value="1"/>
</dbReference>
<organism evidence="9 10">
    <name type="scientific">Clostridium omnivorum</name>
    <dbReference type="NCBI Taxonomy" id="1604902"/>
    <lineage>
        <taxon>Bacteria</taxon>
        <taxon>Bacillati</taxon>
        <taxon>Bacillota</taxon>
        <taxon>Clostridia</taxon>
        <taxon>Eubacteriales</taxon>
        <taxon>Clostridiaceae</taxon>
        <taxon>Clostridium</taxon>
    </lineage>
</organism>
<dbReference type="Pfam" id="PF14693">
    <property type="entry name" value="Ribosomal_TL5_C"/>
    <property type="match status" value="1"/>
</dbReference>
<dbReference type="InterPro" id="IPR011035">
    <property type="entry name" value="Ribosomal_bL25/Gln-tRNA_synth"/>
</dbReference>
<keyword evidence="4 5" id="KW-0687">Ribonucleoprotein</keyword>
<dbReference type="PANTHER" id="PTHR33284:SF1">
    <property type="entry name" value="RIBOSOMAL PROTEIN L25_GLN-TRNA SYNTHETASE, ANTI-CODON-BINDING DOMAIN-CONTAINING PROTEIN"/>
    <property type="match status" value="1"/>
</dbReference>
<dbReference type="Pfam" id="PF01386">
    <property type="entry name" value="Ribosomal_L25p"/>
    <property type="match status" value="1"/>
</dbReference>
<dbReference type="EMBL" id="BRXR01000001">
    <property type="protein sequence ID" value="GLC28692.1"/>
    <property type="molecule type" value="Genomic_DNA"/>
</dbReference>
<comment type="caution">
    <text evidence="9">The sequence shown here is derived from an EMBL/GenBank/DDBJ whole genome shotgun (WGS) entry which is preliminary data.</text>
</comment>
<dbReference type="PANTHER" id="PTHR33284">
    <property type="entry name" value="RIBOSOMAL PROTEIN L25/GLN-TRNA SYNTHETASE, ANTI-CODON-BINDING DOMAIN-CONTAINING PROTEIN"/>
    <property type="match status" value="1"/>
</dbReference>
<evidence type="ECO:0000256" key="4">
    <source>
        <dbReference type="ARBA" id="ARBA00023274"/>
    </source>
</evidence>
<comment type="function">
    <text evidence="5">This is one of the proteins that binds to the 5S RNA in the ribosome where it forms part of the central protuberance.</text>
</comment>
<keyword evidence="3 5" id="KW-0689">Ribosomal protein</keyword>
<keyword evidence="1 5" id="KW-0699">rRNA-binding</keyword>
<dbReference type="InterPro" id="IPR037121">
    <property type="entry name" value="Ribosomal_bL25_C"/>
</dbReference>
<dbReference type="InterPro" id="IPR020930">
    <property type="entry name" value="Ribosomal_uL5_bac-type"/>
</dbReference>
<keyword evidence="10" id="KW-1185">Reference proteome</keyword>
<comment type="subunit">
    <text evidence="5">Part of the 50S ribosomal subunit; part of the 5S rRNA/L5/L18/L25 subcomplex. Contacts the 5S rRNA. Binds to the 5S rRNA independently of L5 and L18.</text>
</comment>
<dbReference type="NCBIfam" id="TIGR00731">
    <property type="entry name" value="bL25_bact_ctc"/>
    <property type="match status" value="1"/>
</dbReference>
<dbReference type="Gene3D" id="2.170.120.20">
    <property type="entry name" value="Ribosomal protein L25, beta domain"/>
    <property type="match status" value="1"/>
</dbReference>
<evidence type="ECO:0000313" key="10">
    <source>
        <dbReference type="Proteomes" id="UP001208567"/>
    </source>
</evidence>
<keyword evidence="2 5" id="KW-0694">RNA-binding</keyword>
<evidence type="ECO:0000256" key="1">
    <source>
        <dbReference type="ARBA" id="ARBA00022730"/>
    </source>
</evidence>
<feature type="region of interest" description="Disordered" evidence="6">
    <location>
        <begin position="1"/>
        <end position="20"/>
    </location>
</feature>
<dbReference type="InterPro" id="IPR020056">
    <property type="entry name" value="Rbsml_bL25/Gln-tRNA_synth_N"/>
</dbReference>
<evidence type="ECO:0000313" key="9">
    <source>
        <dbReference type="EMBL" id="GLC28692.1"/>
    </source>
</evidence>
<dbReference type="InterPro" id="IPR001021">
    <property type="entry name" value="Ribosomal_bL25_long"/>
</dbReference>
<feature type="domain" description="Large ribosomal subunit protein bL25 L25" evidence="7">
    <location>
        <begin position="4"/>
        <end position="90"/>
    </location>
</feature>
<evidence type="ECO:0000256" key="3">
    <source>
        <dbReference type="ARBA" id="ARBA00022980"/>
    </source>
</evidence>
<sequence length="200" mass="22389">METINANTRIKKSAHSARTARRNGKIPGILYGKNMQSLMFEVSELELNKEICEFGEHGLININIDGTEHRSLIKEVQRDPATHELIHIDLEEMTKDKLVQTDVPLIFAGEDNISRNGGILQKEKTKVRVQCKGDNVINSLNINVGNLTYGNTFRIRDIEMSSEITIMDDPNTVIASVTGGNTTLVQEETMQISNPRIAEE</sequence>
<dbReference type="Proteomes" id="UP001208567">
    <property type="component" value="Unassembled WGS sequence"/>
</dbReference>
<gene>
    <name evidence="5 9" type="primary">ctc</name>
    <name evidence="5" type="synonym">rplY</name>
    <name evidence="9" type="ORF">bsdE14_01020</name>
</gene>
<evidence type="ECO:0000256" key="5">
    <source>
        <dbReference type="HAMAP-Rule" id="MF_01334"/>
    </source>
</evidence>
<dbReference type="InterPro" id="IPR029751">
    <property type="entry name" value="Ribosomal_L25_dom"/>
</dbReference>
<feature type="compositionally biased region" description="Basic residues" evidence="6">
    <location>
        <begin position="9"/>
        <end position="20"/>
    </location>
</feature>
<dbReference type="Gene3D" id="2.40.240.10">
    <property type="entry name" value="Ribosomal Protein L25, Chain P"/>
    <property type="match status" value="1"/>
</dbReference>
<dbReference type="CDD" id="cd00495">
    <property type="entry name" value="Ribosomal_L25_TL5_CTC"/>
    <property type="match status" value="1"/>
</dbReference>
<accession>A0ABQ5N0H4</accession>
<dbReference type="HAMAP" id="MF_01334">
    <property type="entry name" value="Ribosomal_bL25_CTC"/>
    <property type="match status" value="1"/>
</dbReference>
<evidence type="ECO:0000256" key="2">
    <source>
        <dbReference type="ARBA" id="ARBA00022884"/>
    </source>
</evidence>
<evidence type="ECO:0000256" key="6">
    <source>
        <dbReference type="SAM" id="MobiDB-lite"/>
    </source>
</evidence>
<comment type="similarity">
    <text evidence="5">Belongs to the bacterial ribosomal protein bL25 family. CTC subfamily.</text>
</comment>
<evidence type="ECO:0000259" key="8">
    <source>
        <dbReference type="Pfam" id="PF14693"/>
    </source>
</evidence>
<dbReference type="GO" id="GO:0005840">
    <property type="term" value="C:ribosome"/>
    <property type="evidence" value="ECO:0007669"/>
    <property type="project" value="UniProtKB-KW"/>
</dbReference>
<dbReference type="InterPro" id="IPR020057">
    <property type="entry name" value="Ribosomal_bL25_b-dom"/>
</dbReference>
<protein>
    <recommendedName>
        <fullName evidence="5">Large ribosomal subunit protein bL25</fullName>
    </recommendedName>
    <alternativeName>
        <fullName evidence="5">General stress protein CTC</fullName>
    </alternativeName>
</protein>
<name>A0ABQ5N0H4_9CLOT</name>
<dbReference type="RefSeq" id="WP_264847958.1">
    <property type="nucleotide sequence ID" value="NZ_BRXR01000001.1"/>
</dbReference>
<feature type="domain" description="Large ribosomal subunit protein bL25 beta" evidence="8">
    <location>
        <begin position="99"/>
        <end position="178"/>
    </location>
</feature>
<proteinExistence type="inferred from homology"/>